<evidence type="ECO:0000313" key="2">
    <source>
        <dbReference type="EMBL" id="KAJ7367514.1"/>
    </source>
</evidence>
<reference evidence="2" key="1">
    <citation type="submission" date="2023-03" db="EMBL/GenBank/DDBJ databases">
        <title>Massive genome expansion in bonnet fungi (Mycena s.s.) driven by repeated elements and novel gene families across ecological guilds.</title>
        <authorList>
            <consortium name="Lawrence Berkeley National Laboratory"/>
            <person name="Harder C.B."/>
            <person name="Miyauchi S."/>
            <person name="Viragh M."/>
            <person name="Kuo A."/>
            <person name="Thoen E."/>
            <person name="Andreopoulos B."/>
            <person name="Lu D."/>
            <person name="Skrede I."/>
            <person name="Drula E."/>
            <person name="Henrissat B."/>
            <person name="Morin E."/>
            <person name="Kohler A."/>
            <person name="Barry K."/>
            <person name="LaButti K."/>
            <person name="Morin E."/>
            <person name="Salamov A."/>
            <person name="Lipzen A."/>
            <person name="Mereny Z."/>
            <person name="Hegedus B."/>
            <person name="Baldrian P."/>
            <person name="Stursova M."/>
            <person name="Weitz H."/>
            <person name="Taylor A."/>
            <person name="Grigoriev I.V."/>
            <person name="Nagy L.G."/>
            <person name="Martin F."/>
            <person name="Kauserud H."/>
        </authorList>
    </citation>
    <scope>NUCLEOTIDE SEQUENCE</scope>
    <source>
        <strain evidence="2">CBHHK002</strain>
    </source>
</reference>
<dbReference type="Proteomes" id="UP001218218">
    <property type="component" value="Unassembled WGS sequence"/>
</dbReference>
<gene>
    <name evidence="2" type="ORF">DFH08DRAFT_696</name>
</gene>
<dbReference type="EMBL" id="JARIHO010000001">
    <property type="protein sequence ID" value="KAJ7367514.1"/>
    <property type="molecule type" value="Genomic_DNA"/>
</dbReference>
<comment type="caution">
    <text evidence="2">The sequence shown here is derived from an EMBL/GenBank/DDBJ whole genome shotgun (WGS) entry which is preliminary data.</text>
</comment>
<dbReference type="AlphaFoldDB" id="A0AAD7ATD7"/>
<organism evidence="2 3">
    <name type="scientific">Mycena albidolilacea</name>
    <dbReference type="NCBI Taxonomy" id="1033008"/>
    <lineage>
        <taxon>Eukaryota</taxon>
        <taxon>Fungi</taxon>
        <taxon>Dikarya</taxon>
        <taxon>Basidiomycota</taxon>
        <taxon>Agaricomycotina</taxon>
        <taxon>Agaricomycetes</taxon>
        <taxon>Agaricomycetidae</taxon>
        <taxon>Agaricales</taxon>
        <taxon>Marasmiineae</taxon>
        <taxon>Mycenaceae</taxon>
        <taxon>Mycena</taxon>
    </lineage>
</organism>
<feature type="region of interest" description="Disordered" evidence="1">
    <location>
        <begin position="211"/>
        <end position="232"/>
    </location>
</feature>
<proteinExistence type="predicted"/>
<evidence type="ECO:0000256" key="1">
    <source>
        <dbReference type="SAM" id="MobiDB-lite"/>
    </source>
</evidence>
<accession>A0AAD7ATD7</accession>
<keyword evidence="3" id="KW-1185">Reference proteome</keyword>
<protein>
    <submittedName>
        <fullName evidence="2">Uncharacterized protein</fullName>
    </submittedName>
</protein>
<sequence length="325" mass="37120">MRTISNTCVAPHETSTYNDQKEEKMKARIKDSQTRDIAEMKNKTAELVKKIQSNKHPAKNLFKRFRQSTLPLDEIFPELPRGNDEGYRIFALHLFLSEFRKPFPQNLCTLMKELNSYVDLKVSIDARSQFPPIELHVIRKPSGNIANVLFGSKSRNIIRDQYYRDPHVLEKHLPILYTATSKVGDTRGEFLVAQEAIEARSDSLKYVEWEDGDAPRKPAQASPEGARPEPPRNPLADIYLVEKIMGGDPFILVTLLGPTVQSDVVRPLPRADRLVKDVIRSPTEQVWITDDGWVAYGMQDLKCDSDDLKDYQHQIFVRGPPKPAL</sequence>
<name>A0AAD7ATD7_9AGAR</name>
<evidence type="ECO:0000313" key="3">
    <source>
        <dbReference type="Proteomes" id="UP001218218"/>
    </source>
</evidence>